<feature type="transmembrane region" description="Helical" evidence="1">
    <location>
        <begin position="65"/>
        <end position="85"/>
    </location>
</feature>
<accession>C8W7T7</accession>
<evidence type="ECO:0000313" key="2">
    <source>
        <dbReference type="EMBL" id="ACV51528.1"/>
    </source>
</evidence>
<organism evidence="2 3">
    <name type="scientific">Lancefieldella parvula (strain ATCC 33793 / DSM 20469 / CCUG 32760 / JCM 10300 / KCTC 3663 / VPI 0546 / 1246)</name>
    <name type="common">Atopobium parvulum</name>
    <dbReference type="NCBI Taxonomy" id="521095"/>
    <lineage>
        <taxon>Bacteria</taxon>
        <taxon>Bacillati</taxon>
        <taxon>Actinomycetota</taxon>
        <taxon>Coriobacteriia</taxon>
        <taxon>Coriobacteriales</taxon>
        <taxon>Atopobiaceae</taxon>
        <taxon>Lancefieldella</taxon>
    </lineage>
</organism>
<dbReference type="KEGG" id="apv:Apar_1100"/>
<dbReference type="AlphaFoldDB" id="C8W7T7"/>
<dbReference type="HOGENOM" id="CLU_2380042_0_0_11"/>
<feature type="transmembrane region" description="Helical" evidence="1">
    <location>
        <begin position="32"/>
        <end position="53"/>
    </location>
</feature>
<proteinExistence type="predicted"/>
<name>C8W7T7_LANP1</name>
<keyword evidence="3" id="KW-1185">Reference proteome</keyword>
<evidence type="ECO:0000256" key="1">
    <source>
        <dbReference type="SAM" id="Phobius"/>
    </source>
</evidence>
<keyword evidence="1" id="KW-1133">Transmembrane helix</keyword>
<dbReference type="Proteomes" id="UP000000960">
    <property type="component" value="Chromosome"/>
</dbReference>
<keyword evidence="1" id="KW-0472">Membrane</keyword>
<gene>
    <name evidence="2" type="ordered locus">Apar_1100</name>
</gene>
<keyword evidence="1" id="KW-0812">Transmembrane</keyword>
<dbReference type="STRING" id="521095.Apar_1100"/>
<evidence type="ECO:0000313" key="3">
    <source>
        <dbReference type="Proteomes" id="UP000000960"/>
    </source>
</evidence>
<dbReference type="EMBL" id="CP001721">
    <property type="protein sequence ID" value="ACV51528.1"/>
    <property type="molecule type" value="Genomic_DNA"/>
</dbReference>
<sequence>MYDSWKDFFISIFNRGIFFDASTPIVYLINKIVNICLLLIWLFTIVLMCLSPAGQDVSIGGVNILRASFLITSAYYFVGFCILTIKNRKSRTSH</sequence>
<protein>
    <submittedName>
        <fullName evidence="2">Uncharacterized protein</fullName>
    </submittedName>
</protein>
<reference evidence="2 3" key="1">
    <citation type="journal article" date="2009" name="Stand. Genomic Sci.">
        <title>Complete genome sequence of Atopobium parvulum type strain (IPP 1246).</title>
        <authorList>
            <person name="Copeland A."/>
            <person name="Sikorski J."/>
            <person name="Lapidus A."/>
            <person name="Nolan M."/>
            <person name="Del Rio T.G."/>
            <person name="Lucas S."/>
            <person name="Chen F."/>
            <person name="Tice H."/>
            <person name="Pitluck S."/>
            <person name="Cheng J.F."/>
            <person name="Pukall R."/>
            <person name="Chertkov O."/>
            <person name="Brettin T."/>
            <person name="Han C."/>
            <person name="Detter J.C."/>
            <person name="Kuske C."/>
            <person name="Bruce D."/>
            <person name="Goodwin L."/>
            <person name="Ivanova N."/>
            <person name="Mavromatis K."/>
            <person name="Mikhailova N."/>
            <person name="Chen A."/>
            <person name="Palaniappan K."/>
            <person name="Chain P."/>
            <person name="Rohde M."/>
            <person name="Goker M."/>
            <person name="Bristow J."/>
            <person name="Eisen J.A."/>
            <person name="Markowitz V."/>
            <person name="Hugenholtz P."/>
            <person name="Kyrpides N.C."/>
            <person name="Klenk H.P."/>
            <person name="Detter J.C."/>
        </authorList>
    </citation>
    <scope>NUCLEOTIDE SEQUENCE [LARGE SCALE GENOMIC DNA]</scope>
    <source>
        <strain evidence="3">ATCC 33793 / DSM 20469 / CCUG 32760 / JCM 10300 / KCTC 3663 / VPI 0546 / 1246</strain>
    </source>
</reference>